<accession>A0A8B6EZC7</accession>
<keyword evidence="3" id="KW-1185">Reference proteome</keyword>
<sequence>MTMLLRRGWFKFRSYQSQIFLELRFASNGKPNHKLGRPQIPNQRRLPSRSSLSPGQRLNSLLPEQFQVDEQQKTTDKSDNKNKVEYTTKKRTVKKYSAYDRVKDQLSTYTNDDKPES</sequence>
<name>A0A8B6EZC7_MYTGA</name>
<dbReference type="EMBL" id="UYJE01005988">
    <property type="protein sequence ID" value="VDI42206.1"/>
    <property type="molecule type" value="Genomic_DNA"/>
</dbReference>
<dbReference type="Proteomes" id="UP000596742">
    <property type="component" value="Unassembled WGS sequence"/>
</dbReference>
<feature type="compositionally biased region" description="Low complexity" evidence="1">
    <location>
        <begin position="43"/>
        <end position="58"/>
    </location>
</feature>
<proteinExistence type="predicted"/>
<gene>
    <name evidence="2" type="ORF">MGAL_10B082117</name>
</gene>
<evidence type="ECO:0000313" key="2">
    <source>
        <dbReference type="EMBL" id="VDI42206.1"/>
    </source>
</evidence>
<protein>
    <submittedName>
        <fullName evidence="2">Uncharacterized protein</fullName>
    </submittedName>
</protein>
<evidence type="ECO:0000256" key="1">
    <source>
        <dbReference type="SAM" id="MobiDB-lite"/>
    </source>
</evidence>
<organism evidence="2 3">
    <name type="scientific">Mytilus galloprovincialis</name>
    <name type="common">Mediterranean mussel</name>
    <dbReference type="NCBI Taxonomy" id="29158"/>
    <lineage>
        <taxon>Eukaryota</taxon>
        <taxon>Metazoa</taxon>
        <taxon>Spiralia</taxon>
        <taxon>Lophotrochozoa</taxon>
        <taxon>Mollusca</taxon>
        <taxon>Bivalvia</taxon>
        <taxon>Autobranchia</taxon>
        <taxon>Pteriomorphia</taxon>
        <taxon>Mytilida</taxon>
        <taxon>Mytiloidea</taxon>
        <taxon>Mytilidae</taxon>
        <taxon>Mytilinae</taxon>
        <taxon>Mytilus</taxon>
    </lineage>
</organism>
<evidence type="ECO:0000313" key="3">
    <source>
        <dbReference type="Proteomes" id="UP000596742"/>
    </source>
</evidence>
<feature type="region of interest" description="Disordered" evidence="1">
    <location>
        <begin position="28"/>
        <end position="86"/>
    </location>
</feature>
<feature type="compositionally biased region" description="Basic and acidic residues" evidence="1">
    <location>
        <begin position="70"/>
        <end position="86"/>
    </location>
</feature>
<dbReference type="AlphaFoldDB" id="A0A8B6EZC7"/>
<comment type="caution">
    <text evidence="2">The sequence shown here is derived from an EMBL/GenBank/DDBJ whole genome shotgun (WGS) entry which is preliminary data.</text>
</comment>
<reference evidence="2" key="1">
    <citation type="submission" date="2018-11" db="EMBL/GenBank/DDBJ databases">
        <authorList>
            <person name="Alioto T."/>
            <person name="Alioto T."/>
        </authorList>
    </citation>
    <scope>NUCLEOTIDE SEQUENCE</scope>
</reference>